<reference evidence="2 3" key="1">
    <citation type="submission" date="2016-09" db="EMBL/GenBank/DDBJ databases">
        <title>Draft genome sequence for the type strain of Desulfuribacillus alkaliarsenatis AHT28, an obligately anaerobic, sulfidogenic bacterium isolated from Russian soda lake sediments.</title>
        <authorList>
            <person name="Abin C.A."/>
            <person name="Hollibaugh J.T."/>
        </authorList>
    </citation>
    <scope>NUCLEOTIDE SEQUENCE [LARGE SCALE GENOMIC DNA]</scope>
    <source>
        <strain evidence="2 3">AHT28</strain>
    </source>
</reference>
<feature type="region of interest" description="Disordered" evidence="1">
    <location>
        <begin position="124"/>
        <end position="146"/>
    </location>
</feature>
<dbReference type="Proteomes" id="UP000094296">
    <property type="component" value="Unassembled WGS sequence"/>
</dbReference>
<feature type="compositionally biased region" description="Gly residues" evidence="1">
    <location>
        <begin position="137"/>
        <end position="146"/>
    </location>
</feature>
<comment type="caution">
    <text evidence="2">The sequence shown here is derived from an EMBL/GenBank/DDBJ whole genome shotgun (WGS) entry which is preliminary data.</text>
</comment>
<dbReference type="AlphaFoldDB" id="A0A1E5G3T8"/>
<name>A0A1E5G3T8_9FIRM</name>
<protein>
    <submittedName>
        <fullName evidence="2">Uncharacterized protein</fullName>
    </submittedName>
</protein>
<dbReference type="STRING" id="766136.BHF68_14385"/>
<evidence type="ECO:0000313" key="2">
    <source>
        <dbReference type="EMBL" id="OEF97686.1"/>
    </source>
</evidence>
<dbReference type="EMBL" id="MIJE01000006">
    <property type="protein sequence ID" value="OEF97686.1"/>
    <property type="molecule type" value="Genomic_DNA"/>
</dbReference>
<evidence type="ECO:0000256" key="1">
    <source>
        <dbReference type="SAM" id="MobiDB-lite"/>
    </source>
</evidence>
<accession>A0A1E5G3T8</accession>
<keyword evidence="3" id="KW-1185">Reference proteome</keyword>
<sequence>MASVILSIVLIGALAIIFINRMSRMREEANAQPVVQLETLEDKQNYLNTLQRRSRLDSQEWMYVLLAYFVLEKLVEIESVQAAHDWMEQQSPETINDLMSDMLNDEAFIDSIIADLPEELSAAPVDSVYSNEDAGASGSGDAGSGE</sequence>
<proteinExistence type="predicted"/>
<gene>
    <name evidence="2" type="ORF">BHF68_14385</name>
</gene>
<organism evidence="2 3">
    <name type="scientific">Desulfuribacillus alkaliarsenatis</name>
    <dbReference type="NCBI Taxonomy" id="766136"/>
    <lineage>
        <taxon>Bacteria</taxon>
        <taxon>Bacillati</taxon>
        <taxon>Bacillota</taxon>
        <taxon>Desulfuribacillia</taxon>
        <taxon>Desulfuribacillales</taxon>
        <taxon>Desulfuribacillaceae</taxon>
        <taxon>Desulfuribacillus</taxon>
    </lineage>
</organism>
<dbReference type="RefSeq" id="WP_069642634.1">
    <property type="nucleotide sequence ID" value="NZ_MIJE01000006.1"/>
</dbReference>
<evidence type="ECO:0000313" key="3">
    <source>
        <dbReference type="Proteomes" id="UP000094296"/>
    </source>
</evidence>